<sequence>MIARVKWSLNLEYFLKMSANKMEEEEQSKMLPEEMIVEVLLRLPAKSVGRFRCVSNRWSCLLTEPQFIKSHLNRIKQHPTTEEPIFFCSPDSGIFYSTQLNNAIAHHLFDEMTCFAARLTFDDHRFYSSHRPDGSCDGLILMKNDHLNKLFLINPITREVKELPSLSYAPESHVSCNTYGLGHDSINDDYKVVMISHNMISRNMIKPYCMCVDVYSVRNGTWKRVDNSSYDLILGEGDPGFFIDGSIYWIARKASDDSYVISYIMLLQHLILGKRSLANCHFRVWLTVRRNVPVWTV</sequence>
<dbReference type="PANTHER" id="PTHR31672:SF13">
    <property type="entry name" value="F-BOX PROTEIN CPR30-LIKE"/>
    <property type="match status" value="1"/>
</dbReference>
<evidence type="ECO:0000259" key="1">
    <source>
        <dbReference type="SMART" id="SM00256"/>
    </source>
</evidence>
<reference evidence="2" key="1">
    <citation type="journal article" date="2021" name="Nat. Commun.">
        <title>Genomic analyses provide insights into spinach domestication and the genetic basis of agronomic traits.</title>
        <authorList>
            <person name="Cai X."/>
            <person name="Sun X."/>
            <person name="Xu C."/>
            <person name="Sun H."/>
            <person name="Wang X."/>
            <person name="Ge C."/>
            <person name="Zhang Z."/>
            <person name="Wang Q."/>
            <person name="Fei Z."/>
            <person name="Jiao C."/>
            <person name="Wang Q."/>
        </authorList>
    </citation>
    <scope>NUCLEOTIDE SEQUENCE [LARGE SCALE GENOMIC DNA]</scope>
    <source>
        <strain evidence="2">cv. Varoflay</strain>
    </source>
</reference>
<dbReference type="RefSeq" id="XP_056697971.1">
    <property type="nucleotide sequence ID" value="XM_056841993.1"/>
</dbReference>
<dbReference type="InterPro" id="IPR050796">
    <property type="entry name" value="SCF_F-box_component"/>
</dbReference>
<organism evidence="2 3">
    <name type="scientific">Spinacia oleracea</name>
    <name type="common">Spinach</name>
    <dbReference type="NCBI Taxonomy" id="3562"/>
    <lineage>
        <taxon>Eukaryota</taxon>
        <taxon>Viridiplantae</taxon>
        <taxon>Streptophyta</taxon>
        <taxon>Embryophyta</taxon>
        <taxon>Tracheophyta</taxon>
        <taxon>Spermatophyta</taxon>
        <taxon>Magnoliopsida</taxon>
        <taxon>eudicotyledons</taxon>
        <taxon>Gunneridae</taxon>
        <taxon>Pentapetalae</taxon>
        <taxon>Caryophyllales</taxon>
        <taxon>Chenopodiaceae</taxon>
        <taxon>Chenopodioideae</taxon>
        <taxon>Anserineae</taxon>
        <taxon>Spinacia</taxon>
    </lineage>
</organism>
<dbReference type="InterPro" id="IPR017451">
    <property type="entry name" value="F-box-assoc_interact_dom"/>
</dbReference>
<dbReference type="InterPro" id="IPR036047">
    <property type="entry name" value="F-box-like_dom_sf"/>
</dbReference>
<dbReference type="CDD" id="cd22157">
    <property type="entry name" value="F-box_AtFBW1-like"/>
    <property type="match status" value="1"/>
</dbReference>
<dbReference type="Pfam" id="PF08268">
    <property type="entry name" value="FBA_3"/>
    <property type="match status" value="1"/>
</dbReference>
<dbReference type="Pfam" id="PF00646">
    <property type="entry name" value="F-box"/>
    <property type="match status" value="1"/>
</dbReference>
<dbReference type="InterPro" id="IPR001810">
    <property type="entry name" value="F-box_dom"/>
</dbReference>
<dbReference type="Gene3D" id="1.20.1280.50">
    <property type="match status" value="1"/>
</dbReference>
<dbReference type="GeneID" id="130471720"/>
<dbReference type="SMART" id="SM00256">
    <property type="entry name" value="FBOX"/>
    <property type="match status" value="1"/>
</dbReference>
<accession>A0ABM3RQS8</accession>
<dbReference type="InterPro" id="IPR013187">
    <property type="entry name" value="F-box-assoc_dom_typ3"/>
</dbReference>
<feature type="domain" description="F-box" evidence="1">
    <location>
        <begin position="31"/>
        <end position="71"/>
    </location>
</feature>
<evidence type="ECO:0000313" key="2">
    <source>
        <dbReference type="Proteomes" id="UP000813463"/>
    </source>
</evidence>
<protein>
    <submittedName>
        <fullName evidence="3">F-box/kelch-repeat protein At3g06240-like isoform X1</fullName>
    </submittedName>
</protein>
<evidence type="ECO:0000313" key="3">
    <source>
        <dbReference type="RefSeq" id="XP_056697971.1"/>
    </source>
</evidence>
<dbReference type="NCBIfam" id="TIGR01640">
    <property type="entry name" value="F_box_assoc_1"/>
    <property type="match status" value="1"/>
</dbReference>
<keyword evidence="2" id="KW-1185">Reference proteome</keyword>
<gene>
    <name evidence="3" type="primary">LOC130471720</name>
</gene>
<dbReference type="Proteomes" id="UP000813463">
    <property type="component" value="Chromosome 1"/>
</dbReference>
<proteinExistence type="predicted"/>
<dbReference type="SUPFAM" id="SSF81383">
    <property type="entry name" value="F-box domain"/>
    <property type="match status" value="1"/>
</dbReference>
<dbReference type="PANTHER" id="PTHR31672">
    <property type="entry name" value="BNACNNG10540D PROTEIN"/>
    <property type="match status" value="1"/>
</dbReference>
<name>A0ABM3RQS8_SPIOL</name>
<reference evidence="3" key="2">
    <citation type="submission" date="2025-08" db="UniProtKB">
        <authorList>
            <consortium name="RefSeq"/>
        </authorList>
    </citation>
    <scope>IDENTIFICATION</scope>
    <source>
        <tissue evidence="3">Leaf</tissue>
    </source>
</reference>